<dbReference type="EMBL" id="LEUS01000036">
    <property type="protein sequence ID" value="KLY20836.1"/>
    <property type="molecule type" value="Genomic_DNA"/>
</dbReference>
<proteinExistence type="predicted"/>
<organism evidence="2 3">
    <name type="scientific">Klebsiella michiganensis</name>
    <dbReference type="NCBI Taxonomy" id="1134687"/>
    <lineage>
        <taxon>Bacteria</taxon>
        <taxon>Pseudomonadati</taxon>
        <taxon>Pseudomonadota</taxon>
        <taxon>Gammaproteobacteria</taxon>
        <taxon>Enterobacterales</taxon>
        <taxon>Enterobacteriaceae</taxon>
        <taxon>Klebsiella/Raoultella group</taxon>
        <taxon>Klebsiella</taxon>
    </lineage>
</organism>
<comment type="caution">
    <text evidence="2">The sequence shown here is derived from an EMBL/GenBank/DDBJ whole genome shotgun (WGS) entry which is preliminary data.</text>
</comment>
<evidence type="ECO:0000256" key="1">
    <source>
        <dbReference type="SAM" id="Phobius"/>
    </source>
</evidence>
<sequence>MSNLLLWWRNLRHGCRRQCSSWLLLGLCLWLLALRLLLTLFLCCLLWWLLHL</sequence>
<protein>
    <submittedName>
        <fullName evidence="2">Uncharacterized protein</fullName>
    </submittedName>
</protein>
<dbReference type="Proteomes" id="UP000036305">
    <property type="component" value="Unassembled WGS sequence"/>
</dbReference>
<reference evidence="2 3" key="1">
    <citation type="submission" date="2015-06" db="EMBL/GenBank/DDBJ databases">
        <title>The Genome Sequence of None.</title>
        <authorList>
            <consortium name="The Broad Institute Genomics Platform"/>
            <consortium name="The Broad Institute Genome Sequencing Center for Infectious Disease"/>
            <person name="Earl A.M."/>
            <person name="Onderdonk A.B."/>
            <person name="Kirby J."/>
            <person name="Ferraro M.J."/>
            <person name="Huang S."/>
            <person name="Spencer M."/>
            <person name="Fodor A."/>
            <person name="Hooper D."/>
            <person name="Dekker J."/>
            <person name="O'Brien T."/>
            <person name="Quan V."/>
            <person name="Gombosev A."/>
            <person name="Delaney M."/>
            <person name="DuBois A."/>
            <person name="Ernst C."/>
            <person name="Kim D.S."/>
            <person name="Rossman W."/>
            <person name="Gohs F."/>
            <person name="Petruso H."/>
            <person name="Nozar T."/>
            <person name="Mougeot F."/>
            <person name="Manson-McGuire A."/>
            <person name="Young S."/>
            <person name="Abouelleil A."/>
            <person name="Cao P."/>
            <person name="Chapman S.B."/>
            <person name="Griggs A."/>
            <person name="Priest M."/>
            <person name="Shea T."/>
            <person name="Wortman I."/>
            <person name="Wortman J.R."/>
            <person name="Nusbaum C."/>
            <person name="Birren B."/>
        </authorList>
    </citation>
    <scope>NUCLEOTIDE SEQUENCE [LARGE SCALE GENOMIC DNA]</scope>
    <source>
        <strain evidence="2 3">MGH87</strain>
    </source>
</reference>
<evidence type="ECO:0000313" key="3">
    <source>
        <dbReference type="Proteomes" id="UP000036305"/>
    </source>
</evidence>
<keyword evidence="1" id="KW-0472">Membrane</keyword>
<keyword evidence="1" id="KW-1133">Transmembrane helix</keyword>
<keyword evidence="1" id="KW-0812">Transmembrane</keyword>
<feature type="transmembrane region" description="Helical" evidence="1">
    <location>
        <begin position="21"/>
        <end position="50"/>
    </location>
</feature>
<evidence type="ECO:0000313" key="2">
    <source>
        <dbReference type="EMBL" id="KLY20836.1"/>
    </source>
</evidence>
<gene>
    <name evidence="2" type="ORF">SK91_06241</name>
</gene>
<accession>A0ABR5G4X6</accession>
<keyword evidence="3" id="KW-1185">Reference proteome</keyword>
<name>A0ABR5G4X6_9ENTR</name>